<organism evidence="1 2">
    <name type="scientific">Larimichthys crocea</name>
    <name type="common">Large yellow croaker</name>
    <name type="synonym">Pseudosciaena crocea</name>
    <dbReference type="NCBI Taxonomy" id="215358"/>
    <lineage>
        <taxon>Eukaryota</taxon>
        <taxon>Metazoa</taxon>
        <taxon>Chordata</taxon>
        <taxon>Craniata</taxon>
        <taxon>Vertebrata</taxon>
        <taxon>Euteleostomi</taxon>
        <taxon>Actinopterygii</taxon>
        <taxon>Neopterygii</taxon>
        <taxon>Teleostei</taxon>
        <taxon>Neoteleostei</taxon>
        <taxon>Acanthomorphata</taxon>
        <taxon>Eupercaria</taxon>
        <taxon>Sciaenidae</taxon>
        <taxon>Larimichthys</taxon>
    </lineage>
</organism>
<dbReference type="Proteomes" id="UP000793456">
    <property type="component" value="Chromosome XVI"/>
</dbReference>
<keyword evidence="2" id="KW-1185">Reference proteome</keyword>
<reference evidence="1" key="1">
    <citation type="submission" date="2018-11" db="EMBL/GenBank/DDBJ databases">
        <title>The sequence and de novo assembly of Larimichthys crocea genome using PacBio and Hi-C technologies.</title>
        <authorList>
            <person name="Xu P."/>
            <person name="Chen B."/>
            <person name="Zhou Z."/>
            <person name="Ke Q."/>
            <person name="Wu Y."/>
            <person name="Bai H."/>
            <person name="Pu F."/>
        </authorList>
    </citation>
    <scope>NUCLEOTIDE SEQUENCE</scope>
    <source>
        <tissue evidence="1">Muscle</tissue>
    </source>
</reference>
<accession>A0ACD3QPH9</accession>
<sequence length="371" mass="41479">MNYVGQLAGQVLVTVKELYKGINQATLSGCIDVIVVRQPDGTFQCSPFHVRFGKLGVLRSREKVIDIEINGEPVELHMKLGDNGEAFFVQETEQHNEIVPAHLLTSPIPTEEALFRSREARCAGAVTENIQPLSPEDPTSGNLQTCSTTTAVKKRKRRRRKHKAEPRKEEQTTPAGGEVELCELSSDEEHNTYNGRTSSLSMMKDNMDHRQQSPLTALEWDSYPFSDGDWSPCTTREMSGPTSPKSDSELMVKPGQNMLRAEAHMQWTWGEFPESTRVNKKDKSEPKTLTITPSENTHFRVILSTEAMEEESREGERSTDPVCSIVKPEPRTIKVDLCSCKPQPPEASSHSANIIKPEPDLSNIISSRFTS</sequence>
<proteinExistence type="predicted"/>
<protein>
    <submittedName>
        <fullName evidence="1">Uncharacterized protein</fullName>
    </submittedName>
</protein>
<comment type="caution">
    <text evidence="1">The sequence shown here is derived from an EMBL/GenBank/DDBJ whole genome shotgun (WGS) entry which is preliminary data.</text>
</comment>
<dbReference type="EMBL" id="CM011689">
    <property type="protein sequence ID" value="TMS09078.1"/>
    <property type="molecule type" value="Genomic_DNA"/>
</dbReference>
<evidence type="ECO:0000313" key="1">
    <source>
        <dbReference type="EMBL" id="TMS09078.1"/>
    </source>
</evidence>
<gene>
    <name evidence="1" type="ORF">E3U43_014625</name>
</gene>
<name>A0ACD3QPH9_LARCR</name>
<evidence type="ECO:0000313" key="2">
    <source>
        <dbReference type="Proteomes" id="UP000793456"/>
    </source>
</evidence>